<feature type="compositionally biased region" description="Basic and acidic residues" evidence="1">
    <location>
        <begin position="1"/>
        <end position="16"/>
    </location>
</feature>
<gene>
    <name evidence="3" type="ORF">ACFQZM_14265</name>
</gene>
<evidence type="ECO:0000256" key="1">
    <source>
        <dbReference type="SAM" id="MobiDB-lite"/>
    </source>
</evidence>
<dbReference type="Proteomes" id="UP001597063">
    <property type="component" value="Unassembled WGS sequence"/>
</dbReference>
<evidence type="ECO:0000313" key="3">
    <source>
        <dbReference type="EMBL" id="MFD0685671.1"/>
    </source>
</evidence>
<feature type="compositionally biased region" description="Low complexity" evidence="1">
    <location>
        <begin position="66"/>
        <end position="76"/>
    </location>
</feature>
<evidence type="ECO:0000256" key="2">
    <source>
        <dbReference type="SAM" id="Phobius"/>
    </source>
</evidence>
<dbReference type="EMBL" id="JBHTGP010000006">
    <property type="protein sequence ID" value="MFD0685671.1"/>
    <property type="molecule type" value="Genomic_DNA"/>
</dbReference>
<feature type="region of interest" description="Disordered" evidence="1">
    <location>
        <begin position="66"/>
        <end position="132"/>
    </location>
</feature>
<reference evidence="4" key="1">
    <citation type="journal article" date="2019" name="Int. J. Syst. Evol. Microbiol.">
        <title>The Global Catalogue of Microorganisms (GCM) 10K type strain sequencing project: providing services to taxonomists for standard genome sequencing and annotation.</title>
        <authorList>
            <consortium name="The Broad Institute Genomics Platform"/>
            <consortium name="The Broad Institute Genome Sequencing Center for Infectious Disease"/>
            <person name="Wu L."/>
            <person name="Ma J."/>
        </authorList>
    </citation>
    <scope>NUCLEOTIDE SEQUENCE [LARGE SCALE GENOMIC DNA]</scope>
    <source>
        <strain evidence="4">JCM 9371</strain>
    </source>
</reference>
<name>A0ABW2XGQ1_9ACTN</name>
<feature type="transmembrane region" description="Helical" evidence="2">
    <location>
        <begin position="39"/>
        <end position="59"/>
    </location>
</feature>
<proteinExistence type="predicted"/>
<evidence type="ECO:0008006" key="5">
    <source>
        <dbReference type="Google" id="ProtNLM"/>
    </source>
</evidence>
<keyword evidence="2" id="KW-0812">Transmembrane</keyword>
<keyword evidence="2" id="KW-0472">Membrane</keyword>
<evidence type="ECO:0000313" key="4">
    <source>
        <dbReference type="Proteomes" id="UP001597063"/>
    </source>
</evidence>
<sequence length="251" mass="25399">MDLESELRKAMAERVAEATAPDSLAADVKRRHRRRAARIRVTVGAAAAAVAAIALVPTYQSFRATPAGAPGTAAPPDRASVLRQPERPPARGVPTSPSPSGRPGTGTSPKPPDARPSGGTGGHTARPGAPGGVPALPGWVSYLPRGLTATAPCAVADGAGRKTTTCAWRGSAGWVEIAVVRDSGLGPEDLAPMRGVPGHASVRGMPALTADAPDSGRQISWLARPGVGVVVKAGGGTARNELLRIAEGVRP</sequence>
<keyword evidence="2" id="KW-1133">Transmembrane helix</keyword>
<organism evidence="3 4">
    <name type="scientific">Actinomadura fibrosa</name>
    <dbReference type="NCBI Taxonomy" id="111802"/>
    <lineage>
        <taxon>Bacteria</taxon>
        <taxon>Bacillati</taxon>
        <taxon>Actinomycetota</taxon>
        <taxon>Actinomycetes</taxon>
        <taxon>Streptosporangiales</taxon>
        <taxon>Thermomonosporaceae</taxon>
        <taxon>Actinomadura</taxon>
    </lineage>
</organism>
<feature type="region of interest" description="Disordered" evidence="1">
    <location>
        <begin position="1"/>
        <end position="30"/>
    </location>
</feature>
<feature type="compositionally biased region" description="Low complexity" evidence="1">
    <location>
        <begin position="94"/>
        <end position="108"/>
    </location>
</feature>
<keyword evidence="4" id="KW-1185">Reference proteome</keyword>
<dbReference type="RefSeq" id="WP_131756115.1">
    <property type="nucleotide sequence ID" value="NZ_CAACUY010000012.1"/>
</dbReference>
<comment type="caution">
    <text evidence="3">The sequence shown here is derived from an EMBL/GenBank/DDBJ whole genome shotgun (WGS) entry which is preliminary data.</text>
</comment>
<protein>
    <recommendedName>
        <fullName evidence="5">DUF2020 domain-containing protein</fullName>
    </recommendedName>
</protein>
<accession>A0ABW2XGQ1</accession>